<feature type="domain" description="FHA" evidence="2">
    <location>
        <begin position="25"/>
        <end position="76"/>
    </location>
</feature>
<keyword evidence="1" id="KW-0472">Membrane</keyword>
<dbReference type="InterPro" id="IPR032030">
    <property type="entry name" value="YscD_cytoplasmic_dom"/>
</dbReference>
<name>A0ABN0X705_9ALTE</name>
<protein>
    <recommendedName>
        <fullName evidence="2">FHA domain-containing protein</fullName>
    </recommendedName>
</protein>
<dbReference type="InterPro" id="IPR000253">
    <property type="entry name" value="FHA_dom"/>
</dbReference>
<accession>A0ABN0X705</accession>
<evidence type="ECO:0000256" key="1">
    <source>
        <dbReference type="SAM" id="Phobius"/>
    </source>
</evidence>
<comment type="caution">
    <text evidence="3">The sequence shown here is derived from an EMBL/GenBank/DDBJ whole genome shotgun (WGS) entry which is preliminary data.</text>
</comment>
<keyword evidence="1" id="KW-0812">Transmembrane</keyword>
<dbReference type="SUPFAM" id="SSF49879">
    <property type="entry name" value="SMAD/FHA domain"/>
    <property type="match status" value="1"/>
</dbReference>
<dbReference type="Pfam" id="PF16697">
    <property type="entry name" value="Yop-YscD_cpl"/>
    <property type="match status" value="1"/>
</dbReference>
<proteinExistence type="predicted"/>
<evidence type="ECO:0000313" key="4">
    <source>
        <dbReference type="Proteomes" id="UP001501757"/>
    </source>
</evidence>
<evidence type="ECO:0000259" key="2">
    <source>
        <dbReference type="PROSITE" id="PS50006"/>
    </source>
</evidence>
<feature type="transmembrane region" description="Helical" evidence="1">
    <location>
        <begin position="220"/>
        <end position="240"/>
    </location>
</feature>
<dbReference type="PROSITE" id="PS50006">
    <property type="entry name" value="FHA_DOMAIN"/>
    <property type="match status" value="1"/>
</dbReference>
<organism evidence="3 4">
    <name type="scientific">Bowmanella denitrificans</name>
    <dbReference type="NCBI Taxonomy" id="366582"/>
    <lineage>
        <taxon>Bacteria</taxon>
        <taxon>Pseudomonadati</taxon>
        <taxon>Pseudomonadota</taxon>
        <taxon>Gammaproteobacteria</taxon>
        <taxon>Alteromonadales</taxon>
        <taxon>Alteromonadaceae</taxon>
        <taxon>Bowmanella</taxon>
    </lineage>
</organism>
<dbReference type="Gene3D" id="2.60.200.20">
    <property type="match status" value="1"/>
</dbReference>
<dbReference type="Proteomes" id="UP001501757">
    <property type="component" value="Unassembled WGS sequence"/>
</dbReference>
<keyword evidence="4" id="KW-1185">Reference proteome</keyword>
<dbReference type="CDD" id="cd00060">
    <property type="entry name" value="FHA"/>
    <property type="match status" value="1"/>
</dbReference>
<dbReference type="InterPro" id="IPR008984">
    <property type="entry name" value="SMAD_FHA_dom_sf"/>
</dbReference>
<evidence type="ECO:0000313" key="3">
    <source>
        <dbReference type="EMBL" id="GAA0356685.1"/>
    </source>
</evidence>
<keyword evidence="1" id="KW-1133">Transmembrane helix</keyword>
<reference evidence="3 4" key="1">
    <citation type="journal article" date="2019" name="Int. J. Syst. Evol. Microbiol.">
        <title>The Global Catalogue of Microorganisms (GCM) 10K type strain sequencing project: providing services to taxonomists for standard genome sequencing and annotation.</title>
        <authorList>
            <consortium name="The Broad Institute Genomics Platform"/>
            <consortium name="The Broad Institute Genome Sequencing Center for Infectious Disease"/>
            <person name="Wu L."/>
            <person name="Ma J."/>
        </authorList>
    </citation>
    <scope>NUCLEOTIDE SEQUENCE [LARGE SCALE GENOMIC DNA]</scope>
    <source>
        <strain evidence="3 4">JCM 13378</strain>
    </source>
</reference>
<feature type="transmembrane region" description="Helical" evidence="1">
    <location>
        <begin position="186"/>
        <end position="208"/>
    </location>
</feature>
<feature type="transmembrane region" description="Helical" evidence="1">
    <location>
        <begin position="153"/>
        <end position="174"/>
    </location>
</feature>
<gene>
    <name evidence="3" type="ORF">GCM10009092_21150</name>
</gene>
<dbReference type="RefSeq" id="WP_343844767.1">
    <property type="nucleotide sequence ID" value="NZ_BAAAEI010000010.1"/>
</dbReference>
<feature type="transmembrane region" description="Helical" evidence="1">
    <location>
        <begin position="124"/>
        <end position="141"/>
    </location>
</feature>
<dbReference type="EMBL" id="BAAAEI010000010">
    <property type="protein sequence ID" value="GAA0356685.1"/>
    <property type="molecule type" value="Genomic_DNA"/>
</dbReference>
<sequence>MAIIVEKLGGNNRQVKHFRFDQQQISIGRGYDNDIRLDDPYVCADHVLIEQDLDSGQIRISDKQSVNGLRVNGLATTQSAVTKQDVIVLGKTRLRIFDSAEQVDPALRLSVIESRLNFLSHWRFALLLGFVYALALTYQTYLNTFVEFELGKMLPRLISDFLILSAWPLLFGMLSRLQKQDARLASQYSIALIMVLIGMGLSLINQWIQFNYPQLPAWNLVELSVLALLLFVLFWLTLLIAFHQPTYKRNRIALGCSLILLSCIMGWQQIKQAEFTPRPVYQFILLPDSYALDDGMTTDQFIQSLQGSYADSAANRTKK</sequence>